<gene>
    <name evidence="2" type="ORF">PACLA_8A031749</name>
</gene>
<protein>
    <submittedName>
        <fullName evidence="2">Uncharacterized protein</fullName>
    </submittedName>
</protein>
<dbReference type="PROSITE" id="PS51634">
    <property type="entry name" value="CRC"/>
    <property type="match status" value="1"/>
</dbReference>
<feature type="region of interest" description="Disordered" evidence="1">
    <location>
        <begin position="408"/>
        <end position="433"/>
    </location>
</feature>
<keyword evidence="3" id="KW-1185">Reference proteome</keyword>
<accession>A0A7D9JQ89</accession>
<evidence type="ECO:0000313" key="3">
    <source>
        <dbReference type="Proteomes" id="UP001152795"/>
    </source>
</evidence>
<organism evidence="2 3">
    <name type="scientific">Paramuricea clavata</name>
    <name type="common">Red gorgonian</name>
    <name type="synonym">Violescent sea-whip</name>
    <dbReference type="NCBI Taxonomy" id="317549"/>
    <lineage>
        <taxon>Eukaryota</taxon>
        <taxon>Metazoa</taxon>
        <taxon>Cnidaria</taxon>
        <taxon>Anthozoa</taxon>
        <taxon>Octocorallia</taxon>
        <taxon>Malacalcyonacea</taxon>
        <taxon>Plexauridae</taxon>
        <taxon>Paramuricea</taxon>
    </lineage>
</organism>
<reference evidence="2" key="1">
    <citation type="submission" date="2020-04" db="EMBL/GenBank/DDBJ databases">
        <authorList>
            <person name="Alioto T."/>
            <person name="Alioto T."/>
            <person name="Gomez Garrido J."/>
        </authorList>
    </citation>
    <scope>NUCLEOTIDE SEQUENCE</scope>
    <source>
        <strain evidence="2">A484AB</strain>
    </source>
</reference>
<dbReference type="PROSITE" id="PS50802">
    <property type="entry name" value="OTU"/>
    <property type="match status" value="1"/>
</dbReference>
<dbReference type="Gene3D" id="3.90.70.80">
    <property type="match status" value="1"/>
</dbReference>
<name>A0A7D9JQ89_PARCT</name>
<dbReference type="OrthoDB" id="5987925at2759"/>
<evidence type="ECO:0000256" key="1">
    <source>
        <dbReference type="SAM" id="MobiDB-lite"/>
    </source>
</evidence>
<dbReference type="AlphaFoldDB" id="A0A7D9JQ89"/>
<dbReference type="InterPro" id="IPR005172">
    <property type="entry name" value="CRC"/>
</dbReference>
<dbReference type="SUPFAM" id="SSF54001">
    <property type="entry name" value="Cysteine proteinases"/>
    <property type="match status" value="1"/>
</dbReference>
<dbReference type="InterPro" id="IPR003323">
    <property type="entry name" value="OTU_dom"/>
</dbReference>
<evidence type="ECO:0000313" key="2">
    <source>
        <dbReference type="EMBL" id="CAB4034344.1"/>
    </source>
</evidence>
<dbReference type="Proteomes" id="UP001152795">
    <property type="component" value="Unassembled WGS sequence"/>
</dbReference>
<comment type="caution">
    <text evidence="2">The sequence shown here is derived from an EMBL/GenBank/DDBJ whole genome shotgun (WGS) entry which is preliminary data.</text>
</comment>
<dbReference type="InterPro" id="IPR038765">
    <property type="entry name" value="Papain-like_cys_pep_sf"/>
</dbReference>
<proteinExistence type="predicted"/>
<sequence>MCLKADGKLNTDLIWSKAAELGIHQFIQVEFESVTDVACLENENLVKYAITRALHLQEIFNLVAQKYDKKNLNVVEFPYYWVKGYSFLLRCATTECADILNNEAERSINTEALERNLASFGLERNIVASDGNCCFSSIISQLYKVKASETMSKEYTEFITDLGLYKSVEEDMSTLRELFTKEVSSNLDTYKKWINLPDPEAQLEIEQFSKPGWFSSDIGDLCVMVCSRIVQAPIVVITSYIHAPYLPFLPEKLSSSQPLFIAFDHTAPGHYDSTQELLLPSMKSPTGLKCSCGKARKGDKEYSTKSCTETEPGQSKCSCFKLGQPCGRLCRCKDCCNPLNESERKFRPARKNRKACMCGNGRKESDGEFVSCKDKDSRKSKCPCLRDNVGCTSDCRCRHCGNIYNSPDDLPGKRQPEDEPAAFKGKAKRRRSNPQSYKRIKGAVFASNQDGELSSGIWTELETIMLVVIQEILFLTDLPSEPANITSLYQFIAASEFVTEIKLPIVKKEAVEVQAKLEEMVAKQQLMLAGLNPQTLTVSEVEMATV</sequence>
<dbReference type="EMBL" id="CACRXK020020041">
    <property type="protein sequence ID" value="CAB4034344.1"/>
    <property type="molecule type" value="Genomic_DNA"/>
</dbReference>